<dbReference type="InterPro" id="IPR003735">
    <property type="entry name" value="Metal_Tscrpt_repr"/>
</dbReference>
<keyword evidence="3" id="KW-1185">Reference proteome</keyword>
<comment type="caution">
    <text evidence="2">The sequence shown here is derived from an EMBL/GenBank/DDBJ whole genome shotgun (WGS) entry which is preliminary data.</text>
</comment>
<dbReference type="EMBL" id="JAMSKV010000001">
    <property type="protein sequence ID" value="MCQ8277099.1"/>
    <property type="molecule type" value="Genomic_DNA"/>
</dbReference>
<dbReference type="CDD" id="cd10153">
    <property type="entry name" value="RcnR-FrmR-like_DUF156"/>
    <property type="match status" value="1"/>
</dbReference>
<dbReference type="Gene3D" id="1.20.58.1000">
    <property type="entry name" value="Metal-sensitive repressor, helix protomer"/>
    <property type="match status" value="1"/>
</dbReference>
<name>A0ABT1W2K6_9PROT</name>
<evidence type="ECO:0000256" key="1">
    <source>
        <dbReference type="ARBA" id="ARBA00005260"/>
    </source>
</evidence>
<dbReference type="InterPro" id="IPR038390">
    <property type="entry name" value="Metal_Tscrpt_repr_sf"/>
</dbReference>
<protein>
    <submittedName>
        <fullName evidence="2">Metal/formaldehyde-sensitive transcriptional repressor</fullName>
    </submittedName>
</protein>
<dbReference type="RefSeq" id="WP_422862541.1">
    <property type="nucleotide sequence ID" value="NZ_JAMSKV010000001.1"/>
</dbReference>
<evidence type="ECO:0000313" key="3">
    <source>
        <dbReference type="Proteomes" id="UP001524587"/>
    </source>
</evidence>
<reference evidence="2 3" key="1">
    <citation type="submission" date="2022-06" db="EMBL/GenBank/DDBJ databases">
        <title>Endosaccharibacter gen. nov., sp. nov., endophytic bacteria isolated from sugarcane.</title>
        <authorList>
            <person name="Pitiwittayakul N."/>
            <person name="Yukphan P."/>
            <person name="Charoenyingcharoen P."/>
            <person name="Tanasupawat S."/>
        </authorList>
    </citation>
    <scope>NUCLEOTIDE SEQUENCE [LARGE SCALE GENOMIC DNA]</scope>
    <source>
        <strain evidence="2 3">KSS8</strain>
    </source>
</reference>
<dbReference type="PANTHER" id="PTHR33677">
    <property type="entry name" value="TRANSCRIPTIONAL REPRESSOR FRMR-RELATED"/>
    <property type="match status" value="1"/>
</dbReference>
<accession>A0ABT1W2K6</accession>
<gene>
    <name evidence="2" type="ORF">NFI95_01365</name>
</gene>
<organism evidence="2 3">
    <name type="scientific">Endosaccharibacter trunci</name>
    <dbReference type="NCBI Taxonomy" id="2812733"/>
    <lineage>
        <taxon>Bacteria</taxon>
        <taxon>Pseudomonadati</taxon>
        <taxon>Pseudomonadota</taxon>
        <taxon>Alphaproteobacteria</taxon>
        <taxon>Acetobacterales</taxon>
        <taxon>Acetobacteraceae</taxon>
        <taxon>Endosaccharibacter</taxon>
    </lineage>
</organism>
<dbReference type="PANTHER" id="PTHR33677:SF5">
    <property type="entry name" value="TRANSCRIPTIONAL REPRESSOR FRMR"/>
    <property type="match status" value="1"/>
</dbReference>
<proteinExistence type="inferred from homology"/>
<dbReference type="Proteomes" id="UP001524587">
    <property type="component" value="Unassembled WGS sequence"/>
</dbReference>
<comment type="similarity">
    <text evidence="1">Belongs to the FrmR/RcnR family.</text>
</comment>
<evidence type="ECO:0000313" key="2">
    <source>
        <dbReference type="EMBL" id="MCQ8277099.1"/>
    </source>
</evidence>
<dbReference type="Pfam" id="PF02583">
    <property type="entry name" value="Trns_repr_metal"/>
    <property type="match status" value="1"/>
</dbReference>
<sequence>MRSTPKKPADAETIKLAKRLNRIRGQIDALQRALVDQGASSTKLLQQATACRGALDGFIAEVIEDHIREQVVQAPTPAEASEAAEELIGLVHSYLT</sequence>